<dbReference type="Gene3D" id="3.40.190.10">
    <property type="entry name" value="Periplasmic binding protein-like II"/>
    <property type="match status" value="2"/>
</dbReference>
<dbReference type="RefSeq" id="WP_060567611.1">
    <property type="nucleotide sequence ID" value="NZ_CP040006.1"/>
</dbReference>
<evidence type="ECO:0000256" key="3">
    <source>
        <dbReference type="ARBA" id="ARBA00023125"/>
    </source>
</evidence>
<dbReference type="GO" id="GO:0003677">
    <property type="term" value="F:DNA binding"/>
    <property type="evidence" value="ECO:0007669"/>
    <property type="project" value="UniProtKB-KW"/>
</dbReference>
<dbReference type="PANTHER" id="PTHR30419">
    <property type="entry name" value="HTH-TYPE TRANSCRIPTIONAL REGULATOR YBHD"/>
    <property type="match status" value="1"/>
</dbReference>
<protein>
    <submittedName>
        <fullName evidence="6">LysR family transcriptional regulator</fullName>
    </submittedName>
</protein>
<dbReference type="PROSITE" id="PS50931">
    <property type="entry name" value="HTH_LYSR"/>
    <property type="match status" value="1"/>
</dbReference>
<keyword evidence="3" id="KW-0238">DNA-binding</keyword>
<dbReference type="SUPFAM" id="SSF46785">
    <property type="entry name" value="Winged helix' DNA-binding domain"/>
    <property type="match status" value="1"/>
</dbReference>
<comment type="caution">
    <text evidence="6">The sequence shown here is derived from an EMBL/GenBank/DDBJ whole genome shotgun (WGS) entry which is preliminary data.</text>
</comment>
<dbReference type="InterPro" id="IPR036388">
    <property type="entry name" value="WH-like_DNA-bd_sf"/>
</dbReference>
<dbReference type="Gene3D" id="1.10.10.10">
    <property type="entry name" value="Winged helix-like DNA-binding domain superfamily/Winged helix DNA-binding domain"/>
    <property type="match status" value="1"/>
</dbReference>
<comment type="similarity">
    <text evidence="1">Belongs to the LysR transcriptional regulatory family.</text>
</comment>
<dbReference type="SUPFAM" id="SSF53850">
    <property type="entry name" value="Periplasmic binding protein-like II"/>
    <property type="match status" value="1"/>
</dbReference>
<name>A0A0V8RQA0_9ACTO</name>
<feature type="domain" description="HTH lysR-type" evidence="5">
    <location>
        <begin position="3"/>
        <end position="60"/>
    </location>
</feature>
<evidence type="ECO:0000256" key="4">
    <source>
        <dbReference type="ARBA" id="ARBA00023163"/>
    </source>
</evidence>
<proteinExistence type="inferred from homology"/>
<sequence length="305" mass="32957">MDIDPRRLPFLLSVAREGGIVAAADILMVSPSAVSQQIQKLEEEVGLKLVERTTSGAILTPAGTIVAEAGERINADIEEALKALRPLTGQVTGTVTIGAFLTICRSTLIPALPDLAEALPGVDLRIEETEETPGMAALRTGQYDILVIERDEDPGLAPRGYTDVPFLDEPWMLVTPDSAPPIGSIEDLADLTWLRVNPGTSGDHVMRRITKAFPDTRWAPHLYTTYEAARALVRARTGSTILPAMALAGAHTEGMRITPLPSLGTRKILLRHKNHGWSEASGPARVATYLAEWKRHNASYSTSSD</sequence>
<dbReference type="AlphaFoldDB" id="A0A0V8RQA0"/>
<organism evidence="6 7">
    <name type="scientific">Schaalia odontolytica</name>
    <dbReference type="NCBI Taxonomy" id="1660"/>
    <lineage>
        <taxon>Bacteria</taxon>
        <taxon>Bacillati</taxon>
        <taxon>Actinomycetota</taxon>
        <taxon>Actinomycetes</taxon>
        <taxon>Actinomycetales</taxon>
        <taxon>Actinomycetaceae</taxon>
        <taxon>Schaalia</taxon>
    </lineage>
</organism>
<dbReference type="InterPro" id="IPR005119">
    <property type="entry name" value="LysR_subst-bd"/>
</dbReference>
<keyword evidence="4" id="KW-0804">Transcription</keyword>
<dbReference type="Proteomes" id="UP000054686">
    <property type="component" value="Unassembled WGS sequence"/>
</dbReference>
<evidence type="ECO:0000313" key="7">
    <source>
        <dbReference type="Proteomes" id="UP000054686"/>
    </source>
</evidence>
<accession>A0A0V8RQA0</accession>
<dbReference type="Pfam" id="PF03466">
    <property type="entry name" value="LysR_substrate"/>
    <property type="match status" value="1"/>
</dbReference>
<gene>
    <name evidence="6" type="ORF">APY09_09800</name>
</gene>
<evidence type="ECO:0000256" key="1">
    <source>
        <dbReference type="ARBA" id="ARBA00009437"/>
    </source>
</evidence>
<dbReference type="EMBL" id="LLVT01000004">
    <property type="protein sequence ID" value="KSW10287.1"/>
    <property type="molecule type" value="Genomic_DNA"/>
</dbReference>
<dbReference type="InterPro" id="IPR000847">
    <property type="entry name" value="LysR_HTH_N"/>
</dbReference>
<evidence type="ECO:0000256" key="2">
    <source>
        <dbReference type="ARBA" id="ARBA00023015"/>
    </source>
</evidence>
<dbReference type="GO" id="GO:0005829">
    <property type="term" value="C:cytosol"/>
    <property type="evidence" value="ECO:0007669"/>
    <property type="project" value="TreeGrafter"/>
</dbReference>
<evidence type="ECO:0000313" key="6">
    <source>
        <dbReference type="EMBL" id="KSW10287.1"/>
    </source>
</evidence>
<dbReference type="InterPro" id="IPR036390">
    <property type="entry name" value="WH_DNA-bd_sf"/>
</dbReference>
<dbReference type="Pfam" id="PF00126">
    <property type="entry name" value="HTH_1"/>
    <property type="match status" value="1"/>
</dbReference>
<keyword evidence="2" id="KW-0805">Transcription regulation</keyword>
<dbReference type="GO" id="GO:0003700">
    <property type="term" value="F:DNA-binding transcription factor activity"/>
    <property type="evidence" value="ECO:0007669"/>
    <property type="project" value="InterPro"/>
</dbReference>
<reference evidence="6 7" key="1">
    <citation type="submission" date="2015-10" db="EMBL/GenBank/DDBJ databases">
        <title>Draft Genome of Actinomyces odontolyticus subsp. actinosynbacter strain XH001.</title>
        <authorList>
            <person name="Mclean J.S."/>
            <person name="He X."/>
        </authorList>
    </citation>
    <scope>NUCLEOTIDE SEQUENCE [LARGE SCALE GENOMIC DNA]</scope>
    <source>
        <strain evidence="6 7">XH001</strain>
    </source>
</reference>
<evidence type="ECO:0000259" key="5">
    <source>
        <dbReference type="PROSITE" id="PS50931"/>
    </source>
</evidence>
<dbReference type="OrthoDB" id="3636008at2"/>
<dbReference type="InterPro" id="IPR050950">
    <property type="entry name" value="HTH-type_LysR_regulators"/>
</dbReference>